<proteinExistence type="predicted"/>
<dbReference type="KEGG" id="pprf:DPRO_2678"/>
<evidence type="ECO:0000313" key="2">
    <source>
        <dbReference type="Proteomes" id="UP000219215"/>
    </source>
</evidence>
<accession>A0A2C8F9Y0</accession>
<dbReference type="Proteomes" id="UP000219215">
    <property type="component" value="Chromosome DPRO"/>
</dbReference>
<reference evidence="2" key="1">
    <citation type="submission" date="2017-09" db="EMBL/GenBank/DDBJ databases">
        <authorList>
            <person name="Regsiter A."/>
            <person name="William W."/>
        </authorList>
    </citation>
    <scope>NUCLEOTIDE SEQUENCE [LARGE SCALE GENOMIC DNA]</scope>
    <source>
        <strain evidence="2">500-1</strain>
    </source>
</reference>
<dbReference type="AlphaFoldDB" id="A0A2C8F9Y0"/>
<organism evidence="1 2">
    <name type="scientific">Pseudodesulfovibrio profundus</name>
    <dbReference type="NCBI Taxonomy" id="57320"/>
    <lineage>
        <taxon>Bacteria</taxon>
        <taxon>Pseudomonadati</taxon>
        <taxon>Thermodesulfobacteriota</taxon>
        <taxon>Desulfovibrionia</taxon>
        <taxon>Desulfovibrionales</taxon>
        <taxon>Desulfovibrionaceae</taxon>
    </lineage>
</organism>
<name>A0A2C8F9Y0_9BACT</name>
<keyword evidence="2" id="KW-1185">Reference proteome</keyword>
<dbReference type="EMBL" id="LT907975">
    <property type="protein sequence ID" value="SOB59587.1"/>
    <property type="molecule type" value="Genomic_DNA"/>
</dbReference>
<gene>
    <name evidence="1" type="ORF">DPRO_2678</name>
</gene>
<protein>
    <submittedName>
        <fullName evidence="1">Uncharacterized protein</fullName>
    </submittedName>
</protein>
<sequence>MANYRNSCWLIRRRKKAAADMNGGSSAQRAKCCASLSFCFLASDGLGDSAATDATSASLDADNLTGFELMTNFLQVGHETAFGLDVGVRDVVAGLGTLSTYIANLGHGDLLVYSKRIVYFFKIFAGWGC</sequence>
<evidence type="ECO:0000313" key="1">
    <source>
        <dbReference type="EMBL" id="SOB59587.1"/>
    </source>
</evidence>